<evidence type="ECO:0000256" key="1">
    <source>
        <dbReference type="ARBA" id="ARBA00001232"/>
    </source>
</evidence>
<keyword evidence="3 10" id="KW-0444">Lipid biosynthesis</keyword>
<dbReference type="GO" id="GO:0016746">
    <property type="term" value="F:acyltransferase activity"/>
    <property type="evidence" value="ECO:0007669"/>
    <property type="project" value="UniProtKB-KW"/>
</dbReference>
<keyword evidence="2 10" id="KW-0963">Cytoplasm</keyword>
<keyword evidence="4 10" id="KW-0808">Transferase</keyword>
<comment type="similarity">
    <text evidence="10">Belongs to the PlsX family.</text>
</comment>
<dbReference type="RefSeq" id="WP_219937552.1">
    <property type="nucleotide sequence ID" value="NZ_JAGFNY010000014.1"/>
</dbReference>
<keyword evidence="7 10" id="KW-1208">Phospholipid metabolism</keyword>
<dbReference type="InterPro" id="IPR003664">
    <property type="entry name" value="FA_synthesis"/>
</dbReference>
<keyword evidence="6 10" id="KW-0594">Phospholipid biosynthesis</keyword>
<evidence type="ECO:0000313" key="11">
    <source>
        <dbReference type="EMBL" id="MBW7570331.1"/>
    </source>
</evidence>
<sequence length="324" mass="34917">MRTDNYITVALDGTGGDNVDPQSVASAVRFATVFEPKLKVIVYGDKKLQTALESQKISPDRYQFEYAPVVIAQDEEPRKVISGFLNSAMRLAIEAVKDKKASVAVSSGGTGPLVCLSRHILGVIDSVRPALCAKIPAGPGRYSLMLDLGANALSGSEDMYEFALLGSAAYKSMFNTDRPRVSILNVGTERNKGSAKVKEARDLVESNSKINFVGFVEANNMFCDYADVIVTDGFTGNVALKAAEGVASVFLNAHGIKKFFSMLARPDWLEPWQYNGSMLLGVDGLVVKSHASAGKEAVAVALVQAYKLARQNIVENIKNELKKA</sequence>
<gene>
    <name evidence="10" type="primary">plsX</name>
    <name evidence="11" type="ORF">J5V48_05420</name>
</gene>
<evidence type="ECO:0000256" key="8">
    <source>
        <dbReference type="ARBA" id="ARBA00024069"/>
    </source>
</evidence>
<comment type="subunit">
    <text evidence="9 10">Homodimer. Probably interacts with PlsY.</text>
</comment>
<accession>A0ABS7DIF8</accession>
<dbReference type="SUPFAM" id="SSF53659">
    <property type="entry name" value="Isocitrate/Isopropylmalate dehydrogenase-like"/>
    <property type="match status" value="1"/>
</dbReference>
<dbReference type="EMBL" id="JAGFNY010000014">
    <property type="protein sequence ID" value="MBW7570331.1"/>
    <property type="molecule type" value="Genomic_DNA"/>
</dbReference>
<dbReference type="InterPro" id="IPR012281">
    <property type="entry name" value="Phospholipid_synth_PlsX-like"/>
</dbReference>
<keyword evidence="5 10" id="KW-0443">Lipid metabolism</keyword>
<evidence type="ECO:0000256" key="6">
    <source>
        <dbReference type="ARBA" id="ARBA00023209"/>
    </source>
</evidence>
<comment type="catalytic activity">
    <reaction evidence="1 10">
        <text>a fatty acyl-[ACP] + phosphate = an acyl phosphate + holo-[ACP]</text>
        <dbReference type="Rhea" id="RHEA:42292"/>
        <dbReference type="Rhea" id="RHEA-COMP:9685"/>
        <dbReference type="Rhea" id="RHEA-COMP:14125"/>
        <dbReference type="ChEBI" id="CHEBI:43474"/>
        <dbReference type="ChEBI" id="CHEBI:59918"/>
        <dbReference type="ChEBI" id="CHEBI:64479"/>
        <dbReference type="ChEBI" id="CHEBI:138651"/>
        <dbReference type="EC" id="2.3.1.274"/>
    </reaction>
</comment>
<evidence type="ECO:0000256" key="2">
    <source>
        <dbReference type="ARBA" id="ARBA00022490"/>
    </source>
</evidence>
<protein>
    <recommendedName>
        <fullName evidence="8 10">Phosphate acyltransferase</fullName>
        <ecNumber evidence="8 10">2.3.1.274</ecNumber>
    </recommendedName>
    <alternativeName>
        <fullName evidence="10">Acyl-ACP phosphotransacylase</fullName>
    </alternativeName>
    <alternativeName>
        <fullName evidence="10">Acyl-[acyl-carrier-protein]--phosphate acyltransferase</fullName>
    </alternativeName>
    <alternativeName>
        <fullName evidence="10">Phosphate-acyl-ACP acyltransferase</fullName>
    </alternativeName>
</protein>
<name>A0ABS7DIF8_9GAMM</name>
<organism evidence="11 12">
    <name type="scientific">Succinivibrio faecicola</name>
    <dbReference type="NCBI Taxonomy" id="2820300"/>
    <lineage>
        <taxon>Bacteria</taxon>
        <taxon>Pseudomonadati</taxon>
        <taxon>Pseudomonadota</taxon>
        <taxon>Gammaproteobacteria</taxon>
        <taxon>Aeromonadales</taxon>
        <taxon>Succinivibrionaceae</taxon>
        <taxon>Succinivibrio</taxon>
    </lineage>
</organism>
<reference evidence="11 12" key="1">
    <citation type="submission" date="2021-03" db="EMBL/GenBank/DDBJ databases">
        <title>Succinivibrio sp. nov. isolated from feces of cow.</title>
        <authorList>
            <person name="Choi J.-Y."/>
        </authorList>
    </citation>
    <scope>NUCLEOTIDE SEQUENCE [LARGE SCALE GENOMIC DNA]</scope>
    <source>
        <strain evidence="11 12">AGMB01872</strain>
    </source>
</reference>
<proteinExistence type="inferred from homology"/>
<keyword evidence="11" id="KW-0012">Acyltransferase</keyword>
<dbReference type="PANTHER" id="PTHR30100">
    <property type="entry name" value="FATTY ACID/PHOSPHOLIPID SYNTHESIS PROTEIN PLSX"/>
    <property type="match status" value="1"/>
</dbReference>
<evidence type="ECO:0000256" key="7">
    <source>
        <dbReference type="ARBA" id="ARBA00023264"/>
    </source>
</evidence>
<evidence type="ECO:0000256" key="3">
    <source>
        <dbReference type="ARBA" id="ARBA00022516"/>
    </source>
</evidence>
<dbReference type="Gene3D" id="3.40.718.10">
    <property type="entry name" value="Isopropylmalate Dehydrogenase"/>
    <property type="match status" value="1"/>
</dbReference>
<keyword evidence="12" id="KW-1185">Reference proteome</keyword>
<comment type="function">
    <text evidence="10">Catalyzes the reversible formation of acyl-phosphate (acyl-PO(4)) from acyl-[acyl-carrier-protein] (acyl-ACP). This enzyme utilizes acyl-ACP as fatty acyl donor, but not acyl-CoA.</text>
</comment>
<dbReference type="Proteomes" id="UP000731465">
    <property type="component" value="Unassembled WGS sequence"/>
</dbReference>
<dbReference type="HAMAP" id="MF_00019">
    <property type="entry name" value="PlsX"/>
    <property type="match status" value="1"/>
</dbReference>
<evidence type="ECO:0000313" key="12">
    <source>
        <dbReference type="Proteomes" id="UP000731465"/>
    </source>
</evidence>
<evidence type="ECO:0000256" key="10">
    <source>
        <dbReference type="HAMAP-Rule" id="MF_00019"/>
    </source>
</evidence>
<evidence type="ECO:0000256" key="4">
    <source>
        <dbReference type="ARBA" id="ARBA00022679"/>
    </source>
</evidence>
<evidence type="ECO:0000256" key="5">
    <source>
        <dbReference type="ARBA" id="ARBA00023098"/>
    </source>
</evidence>
<dbReference type="PANTHER" id="PTHR30100:SF1">
    <property type="entry name" value="PHOSPHATE ACYLTRANSFERASE"/>
    <property type="match status" value="1"/>
</dbReference>
<dbReference type="PIRSF" id="PIRSF002465">
    <property type="entry name" value="Phsphlp_syn_PlsX"/>
    <property type="match status" value="1"/>
</dbReference>
<evidence type="ECO:0000256" key="9">
    <source>
        <dbReference type="ARBA" id="ARBA00046608"/>
    </source>
</evidence>
<comment type="caution">
    <text evidence="11">The sequence shown here is derived from an EMBL/GenBank/DDBJ whole genome shotgun (WGS) entry which is preliminary data.</text>
</comment>
<dbReference type="Pfam" id="PF02504">
    <property type="entry name" value="FA_synthesis"/>
    <property type="match status" value="1"/>
</dbReference>
<comment type="pathway">
    <text evidence="10">Lipid metabolism; phospholipid metabolism.</text>
</comment>
<comment type="subcellular location">
    <subcellularLocation>
        <location evidence="10">Cytoplasm</location>
    </subcellularLocation>
    <text evidence="10">Associated with the membrane possibly through PlsY.</text>
</comment>
<dbReference type="EC" id="2.3.1.274" evidence="8 10"/>